<dbReference type="PROSITE" id="PS50297">
    <property type="entry name" value="ANK_REP_REGION"/>
    <property type="match status" value="1"/>
</dbReference>
<reference evidence="6" key="1">
    <citation type="submission" date="2025-08" db="UniProtKB">
        <authorList>
            <consortium name="RefSeq"/>
        </authorList>
    </citation>
    <scope>IDENTIFICATION</scope>
    <source>
        <tissue evidence="6">Whole sample</tissue>
    </source>
</reference>
<protein>
    <submittedName>
        <fullName evidence="6">Tankyrase-1-like isoform X1</fullName>
    </submittedName>
</protein>
<dbReference type="AlphaFoldDB" id="A0A8B8BMA3"/>
<evidence type="ECO:0000256" key="4">
    <source>
        <dbReference type="SAM" id="MobiDB-lite"/>
    </source>
</evidence>
<dbReference type="PROSITE" id="PS50088">
    <property type="entry name" value="ANK_REPEAT"/>
    <property type="match status" value="1"/>
</dbReference>
<dbReference type="RefSeq" id="XP_022304462.1">
    <property type="nucleotide sequence ID" value="XM_022448754.1"/>
</dbReference>
<dbReference type="Pfam" id="PF12796">
    <property type="entry name" value="Ank_2"/>
    <property type="match status" value="1"/>
</dbReference>
<feature type="compositionally biased region" description="Polar residues" evidence="4">
    <location>
        <begin position="226"/>
        <end position="237"/>
    </location>
</feature>
<dbReference type="SUPFAM" id="SSF48403">
    <property type="entry name" value="Ankyrin repeat"/>
    <property type="match status" value="1"/>
</dbReference>
<dbReference type="InterPro" id="IPR036770">
    <property type="entry name" value="Ankyrin_rpt-contain_sf"/>
</dbReference>
<dbReference type="PANTHER" id="PTHR24171">
    <property type="entry name" value="ANKYRIN REPEAT DOMAIN-CONTAINING PROTEIN 39-RELATED"/>
    <property type="match status" value="1"/>
</dbReference>
<dbReference type="KEGG" id="cvn:111111657"/>
<dbReference type="SMART" id="SM00248">
    <property type="entry name" value="ANK"/>
    <property type="match status" value="2"/>
</dbReference>
<feature type="repeat" description="ANK" evidence="3">
    <location>
        <begin position="98"/>
        <end position="130"/>
    </location>
</feature>
<keyword evidence="2 3" id="KW-0040">ANK repeat</keyword>
<dbReference type="GeneID" id="111111657"/>
<keyword evidence="5" id="KW-1185">Reference proteome</keyword>
<evidence type="ECO:0000313" key="6">
    <source>
        <dbReference type="RefSeq" id="XP_022304462.1"/>
    </source>
</evidence>
<keyword evidence="1" id="KW-0677">Repeat</keyword>
<dbReference type="InterPro" id="IPR002110">
    <property type="entry name" value="Ankyrin_rpt"/>
</dbReference>
<evidence type="ECO:0000256" key="1">
    <source>
        <dbReference type="ARBA" id="ARBA00022737"/>
    </source>
</evidence>
<feature type="region of interest" description="Disordered" evidence="4">
    <location>
        <begin position="217"/>
        <end position="237"/>
    </location>
</feature>
<evidence type="ECO:0000256" key="2">
    <source>
        <dbReference type="ARBA" id="ARBA00023043"/>
    </source>
</evidence>
<dbReference type="Gene3D" id="1.25.40.20">
    <property type="entry name" value="Ankyrin repeat-containing domain"/>
    <property type="match status" value="1"/>
</dbReference>
<dbReference type="Proteomes" id="UP000694844">
    <property type="component" value="Chromosome 9"/>
</dbReference>
<evidence type="ECO:0000256" key="3">
    <source>
        <dbReference type="PROSITE-ProRule" id="PRU00023"/>
    </source>
</evidence>
<organism evidence="5 6">
    <name type="scientific">Crassostrea virginica</name>
    <name type="common">Eastern oyster</name>
    <dbReference type="NCBI Taxonomy" id="6565"/>
    <lineage>
        <taxon>Eukaryota</taxon>
        <taxon>Metazoa</taxon>
        <taxon>Spiralia</taxon>
        <taxon>Lophotrochozoa</taxon>
        <taxon>Mollusca</taxon>
        <taxon>Bivalvia</taxon>
        <taxon>Autobranchia</taxon>
        <taxon>Pteriomorphia</taxon>
        <taxon>Ostreida</taxon>
        <taxon>Ostreoidea</taxon>
        <taxon>Ostreidae</taxon>
        <taxon>Crassostrea</taxon>
    </lineage>
</organism>
<proteinExistence type="predicted"/>
<dbReference type="OrthoDB" id="194358at2759"/>
<name>A0A8B8BMA3_CRAVI</name>
<sequence length="237" mass="26803">MSEDFTVLRDLQLHLRTAQVPFEQLSTLAQQGDDLRWTIPSIDYQLVEKFLSENVKIQGSGPEVFQSQLYISCFWGMKDIVQQLLSRGVDVNFQNKGTHWTPLHAATFQEHGPVVMVLLEQGADPGRPDSEGRTPKDFASASDKIWPHFAALGLSRTPRWELVEKSVIKKVQPGSMNMDNNHRKSAIRMSSDSRPESAYAYNSDPFIHAAVTGDVLADQDEEKANATDQQPRFSMWR</sequence>
<accession>A0A8B8BMA3</accession>
<gene>
    <name evidence="6" type="primary">LOC111111657</name>
</gene>
<evidence type="ECO:0000313" key="5">
    <source>
        <dbReference type="Proteomes" id="UP000694844"/>
    </source>
</evidence>